<evidence type="ECO:0000313" key="1">
    <source>
        <dbReference type="EMBL" id="PLC44527.1"/>
    </source>
</evidence>
<dbReference type="EMBL" id="PKQE01000001">
    <property type="protein sequence ID" value="PLC44527.1"/>
    <property type="molecule type" value="Genomic_DNA"/>
</dbReference>
<name>A0A2N4TXV3_RALPI</name>
<evidence type="ECO:0000313" key="2">
    <source>
        <dbReference type="Proteomes" id="UP000234456"/>
    </source>
</evidence>
<proteinExistence type="predicted"/>
<protein>
    <submittedName>
        <fullName evidence="1">Uncharacterized protein</fullName>
    </submittedName>
</protein>
<reference evidence="1 2" key="1">
    <citation type="submission" date="2017-12" db="EMBL/GenBank/DDBJ databases">
        <title>Draft genome sequence of Ralstonia pickettii 52.</title>
        <authorList>
            <person name="Zheng B."/>
        </authorList>
    </citation>
    <scope>NUCLEOTIDE SEQUENCE [LARGE SCALE GENOMIC DNA]</scope>
    <source>
        <strain evidence="1 2">52</strain>
    </source>
</reference>
<organism evidence="1 2">
    <name type="scientific">Ralstonia pickettii</name>
    <name type="common">Burkholderia pickettii</name>
    <dbReference type="NCBI Taxonomy" id="329"/>
    <lineage>
        <taxon>Bacteria</taxon>
        <taxon>Pseudomonadati</taxon>
        <taxon>Pseudomonadota</taxon>
        <taxon>Betaproteobacteria</taxon>
        <taxon>Burkholderiales</taxon>
        <taxon>Burkholderiaceae</taxon>
        <taxon>Ralstonia</taxon>
    </lineage>
</organism>
<sequence>MDFSKLNSLSTDTLRAMNSHIVGLIRQRQAMEQMQAGSKLRIGGKAMFTHSRTGARHAIVIDKINTKTVVGRELNPDGTTRMTWKVSPTLLTLVDDRPKTTGAGVGASW</sequence>
<gene>
    <name evidence="1" type="ORF">C0Q88_07560</name>
</gene>
<comment type="caution">
    <text evidence="1">The sequence shown here is derived from an EMBL/GenBank/DDBJ whole genome shotgun (WGS) entry which is preliminary data.</text>
</comment>
<accession>A0A2N4TXV3</accession>
<dbReference type="AlphaFoldDB" id="A0A2N4TXV3"/>
<dbReference type="RefSeq" id="WP_102064938.1">
    <property type="nucleotide sequence ID" value="NZ_PKQE01000001.1"/>
</dbReference>
<dbReference type="Proteomes" id="UP000234456">
    <property type="component" value="Unassembled WGS sequence"/>
</dbReference>